<protein>
    <submittedName>
        <fullName evidence="2">Uncharacterized protein</fullName>
    </submittedName>
</protein>
<gene>
    <name evidence="2" type="ORF">AURANDRAFT_32468</name>
</gene>
<dbReference type="GO" id="GO:0005929">
    <property type="term" value="C:cilium"/>
    <property type="evidence" value="ECO:0007669"/>
    <property type="project" value="TreeGrafter"/>
</dbReference>
<dbReference type="PANTHER" id="PTHR31432:SF0">
    <property type="entry name" value="INTRAFLAGELLAR TRANSPORT PROTEIN 74 HOMOLOG"/>
    <property type="match status" value="1"/>
</dbReference>
<dbReference type="InterPro" id="IPR029602">
    <property type="entry name" value="IFT74"/>
</dbReference>
<evidence type="ECO:0000256" key="1">
    <source>
        <dbReference type="SAM" id="Coils"/>
    </source>
</evidence>
<evidence type="ECO:0000313" key="3">
    <source>
        <dbReference type="Proteomes" id="UP000002729"/>
    </source>
</evidence>
<dbReference type="EMBL" id="GL833150">
    <property type="protein sequence ID" value="EGB04505.1"/>
    <property type="molecule type" value="Genomic_DNA"/>
</dbReference>
<dbReference type="GO" id="GO:0048487">
    <property type="term" value="F:beta-tubulin binding"/>
    <property type="evidence" value="ECO:0007669"/>
    <property type="project" value="InterPro"/>
</dbReference>
<dbReference type="PANTHER" id="PTHR31432">
    <property type="entry name" value="INTRAFLAGELLAR TRANSPORT PROTEIN 74 HOMOLOG"/>
    <property type="match status" value="1"/>
</dbReference>
<name>F0YK18_AURAN</name>
<dbReference type="RefSeq" id="XP_009040759.1">
    <property type="nucleotide sequence ID" value="XM_009042511.1"/>
</dbReference>
<dbReference type="AlphaFoldDB" id="F0YK18"/>
<proteinExistence type="predicted"/>
<feature type="non-terminal residue" evidence="2">
    <location>
        <position position="180"/>
    </location>
</feature>
<feature type="coiled-coil region" evidence="1">
    <location>
        <begin position="47"/>
        <end position="105"/>
    </location>
</feature>
<dbReference type="Proteomes" id="UP000002729">
    <property type="component" value="Unassembled WGS sequence"/>
</dbReference>
<keyword evidence="3" id="KW-1185">Reference proteome</keyword>
<sequence length="180" mass="20546">MGTTAAQGVALGTTVNVSDRPVTQQGMRGMKTAQGPARQVQDSSYYVGILRSKVTELMNEIQSLQSEHKQHERSMNEYGGLQKRHENLLNEVRALEGTLADYNLAMDKARMVGTDPAELNDYITEFRAKNKQFANEIDRVFVIKKQKDEETKQIEAQIRDLHELAQHKINELEPEKLNRY</sequence>
<dbReference type="GeneID" id="20221145"/>
<dbReference type="KEGG" id="aaf:AURANDRAFT_32468"/>
<dbReference type="OMA" id="FTERRDS"/>
<dbReference type="GO" id="GO:0035735">
    <property type="term" value="P:intraciliary transport involved in cilium assembly"/>
    <property type="evidence" value="ECO:0007669"/>
    <property type="project" value="TreeGrafter"/>
</dbReference>
<accession>F0YK18</accession>
<dbReference type="Gene3D" id="1.10.287.1490">
    <property type="match status" value="1"/>
</dbReference>
<dbReference type="InParanoid" id="F0YK18"/>
<reference evidence="2 3" key="1">
    <citation type="journal article" date="2011" name="Proc. Natl. Acad. Sci. U.S.A.">
        <title>Niche of harmful alga Aureococcus anophagefferens revealed through ecogenomics.</title>
        <authorList>
            <person name="Gobler C.J."/>
            <person name="Berry D.L."/>
            <person name="Dyhrman S.T."/>
            <person name="Wilhelm S.W."/>
            <person name="Salamov A."/>
            <person name="Lobanov A.V."/>
            <person name="Zhang Y."/>
            <person name="Collier J.L."/>
            <person name="Wurch L.L."/>
            <person name="Kustka A.B."/>
            <person name="Dill B.D."/>
            <person name="Shah M."/>
            <person name="VerBerkmoes N.C."/>
            <person name="Kuo A."/>
            <person name="Terry A."/>
            <person name="Pangilinan J."/>
            <person name="Lindquist E.A."/>
            <person name="Lucas S."/>
            <person name="Paulsen I.T."/>
            <person name="Hattenrath-Lehmann T.K."/>
            <person name="Talmage S.C."/>
            <person name="Walker E.A."/>
            <person name="Koch F."/>
            <person name="Burson A.M."/>
            <person name="Marcoval M.A."/>
            <person name="Tang Y.Z."/>
            <person name="Lecleir G.R."/>
            <person name="Coyne K.J."/>
            <person name="Berg G.M."/>
            <person name="Bertrand E.M."/>
            <person name="Saito M.A."/>
            <person name="Gladyshev V.N."/>
            <person name="Grigoriev I.V."/>
        </authorList>
    </citation>
    <scope>NUCLEOTIDE SEQUENCE [LARGE SCALE GENOMIC DNA]</scope>
    <source>
        <strain evidence="3">CCMP 1984</strain>
    </source>
</reference>
<keyword evidence="1" id="KW-0175">Coiled coil</keyword>
<organism evidence="3">
    <name type="scientific">Aureococcus anophagefferens</name>
    <name type="common">Harmful bloom alga</name>
    <dbReference type="NCBI Taxonomy" id="44056"/>
    <lineage>
        <taxon>Eukaryota</taxon>
        <taxon>Sar</taxon>
        <taxon>Stramenopiles</taxon>
        <taxon>Ochrophyta</taxon>
        <taxon>Pelagophyceae</taxon>
        <taxon>Pelagomonadales</taxon>
        <taxon>Pelagomonadaceae</taxon>
        <taxon>Aureococcus</taxon>
    </lineage>
</organism>
<dbReference type="OrthoDB" id="444379at2759"/>
<evidence type="ECO:0000313" key="2">
    <source>
        <dbReference type="EMBL" id="EGB04505.1"/>
    </source>
</evidence>
<dbReference type="GO" id="GO:0030992">
    <property type="term" value="C:intraciliary transport particle B"/>
    <property type="evidence" value="ECO:0007669"/>
    <property type="project" value="InterPro"/>
</dbReference>